<dbReference type="GO" id="GO:0015934">
    <property type="term" value="C:large ribosomal subunit"/>
    <property type="evidence" value="ECO:0007669"/>
    <property type="project" value="InterPro"/>
</dbReference>
<keyword evidence="3 5" id="KW-0687">Ribonucleoprotein</keyword>
<name>A0A1F8GQR5_9BACT</name>
<dbReference type="GO" id="GO:0006412">
    <property type="term" value="P:translation"/>
    <property type="evidence" value="ECO:0007669"/>
    <property type="project" value="UniProtKB-UniRule"/>
</dbReference>
<dbReference type="InterPro" id="IPR011332">
    <property type="entry name" value="Ribosomal_zn-bd"/>
</dbReference>
<dbReference type="GO" id="GO:0003735">
    <property type="term" value="F:structural constituent of ribosome"/>
    <property type="evidence" value="ECO:0007669"/>
    <property type="project" value="InterPro"/>
</dbReference>
<comment type="caution">
    <text evidence="6">The sequence shown here is derived from an EMBL/GenBank/DDBJ whole genome shotgun (WGS) entry which is preliminary data.</text>
</comment>
<dbReference type="PANTHER" id="PTHR35534">
    <property type="entry name" value="50S RIBOSOMAL PROTEIN L32"/>
    <property type="match status" value="1"/>
</dbReference>
<organism evidence="6 7">
    <name type="scientific">Candidatus Yanofskybacteria bacterium RIFCSPLOWO2_01_FULL_49_17</name>
    <dbReference type="NCBI Taxonomy" id="1802700"/>
    <lineage>
        <taxon>Bacteria</taxon>
        <taxon>Candidatus Yanofskyibacteriota</taxon>
    </lineage>
</organism>
<dbReference type="NCBIfam" id="TIGR01031">
    <property type="entry name" value="rpmF_bact"/>
    <property type="match status" value="1"/>
</dbReference>
<evidence type="ECO:0000256" key="1">
    <source>
        <dbReference type="ARBA" id="ARBA00008560"/>
    </source>
</evidence>
<dbReference type="InterPro" id="IPR002677">
    <property type="entry name" value="Ribosomal_bL32"/>
</dbReference>
<protein>
    <recommendedName>
        <fullName evidence="4 5">Large ribosomal subunit protein bL32</fullName>
    </recommendedName>
</protein>
<evidence type="ECO:0000313" key="7">
    <source>
        <dbReference type="Proteomes" id="UP000178444"/>
    </source>
</evidence>
<dbReference type="InterPro" id="IPR044957">
    <property type="entry name" value="Ribosomal_bL32_bact"/>
</dbReference>
<proteinExistence type="inferred from homology"/>
<dbReference type="PANTHER" id="PTHR35534:SF1">
    <property type="entry name" value="LARGE RIBOSOMAL SUBUNIT PROTEIN BL32"/>
    <property type="match status" value="1"/>
</dbReference>
<sequence>MAKGKQLRRRSHLALKANSLSKCGHCGKPIPGHQVCKFCGFYKGKEVLNIIAKQLAKREKAAPQSARR</sequence>
<comment type="similarity">
    <text evidence="1 5">Belongs to the bacterial ribosomal protein bL32 family.</text>
</comment>
<evidence type="ECO:0000256" key="3">
    <source>
        <dbReference type="ARBA" id="ARBA00023274"/>
    </source>
</evidence>
<dbReference type="HAMAP" id="MF_00340">
    <property type="entry name" value="Ribosomal_bL32"/>
    <property type="match status" value="1"/>
</dbReference>
<accession>A0A1F8GQR5</accession>
<gene>
    <name evidence="5" type="primary">rpmF</name>
    <name evidence="6" type="ORF">A2941_00485</name>
</gene>
<evidence type="ECO:0000256" key="4">
    <source>
        <dbReference type="ARBA" id="ARBA00035178"/>
    </source>
</evidence>
<evidence type="ECO:0000256" key="5">
    <source>
        <dbReference type="HAMAP-Rule" id="MF_00340"/>
    </source>
</evidence>
<dbReference type="EMBL" id="MGKO01000013">
    <property type="protein sequence ID" value="OGN27320.1"/>
    <property type="molecule type" value="Genomic_DNA"/>
</dbReference>
<keyword evidence="2 5" id="KW-0689">Ribosomal protein</keyword>
<dbReference type="Pfam" id="PF01783">
    <property type="entry name" value="Ribosomal_L32p"/>
    <property type="match status" value="1"/>
</dbReference>
<reference evidence="6 7" key="1">
    <citation type="journal article" date="2016" name="Nat. Commun.">
        <title>Thousands of microbial genomes shed light on interconnected biogeochemical processes in an aquifer system.</title>
        <authorList>
            <person name="Anantharaman K."/>
            <person name="Brown C.T."/>
            <person name="Hug L.A."/>
            <person name="Sharon I."/>
            <person name="Castelle C.J."/>
            <person name="Probst A.J."/>
            <person name="Thomas B.C."/>
            <person name="Singh A."/>
            <person name="Wilkins M.J."/>
            <person name="Karaoz U."/>
            <person name="Brodie E.L."/>
            <person name="Williams K.H."/>
            <person name="Hubbard S.S."/>
            <person name="Banfield J.F."/>
        </authorList>
    </citation>
    <scope>NUCLEOTIDE SEQUENCE [LARGE SCALE GENOMIC DNA]</scope>
</reference>
<dbReference type="AlphaFoldDB" id="A0A1F8GQR5"/>
<evidence type="ECO:0000256" key="2">
    <source>
        <dbReference type="ARBA" id="ARBA00022980"/>
    </source>
</evidence>
<evidence type="ECO:0000313" key="6">
    <source>
        <dbReference type="EMBL" id="OGN27320.1"/>
    </source>
</evidence>
<dbReference type="SUPFAM" id="SSF57829">
    <property type="entry name" value="Zn-binding ribosomal proteins"/>
    <property type="match status" value="1"/>
</dbReference>
<dbReference type="Proteomes" id="UP000178444">
    <property type="component" value="Unassembled WGS sequence"/>
</dbReference>